<keyword evidence="3" id="KW-1185">Reference proteome</keyword>
<dbReference type="AlphaFoldDB" id="A0AAV7RSH8"/>
<dbReference type="Proteomes" id="UP001066276">
    <property type="component" value="Chromosome 5"/>
</dbReference>
<sequence length="101" mass="11030">MLVAMGCDQHAQAGTKIDQYSKDGAHSAAARPSWGTPTPPVGTDVILKAIREARKAVEHKVVEVWVDISLLHQDLRNVADRVNKAETRVSSVENELTTLKT</sequence>
<reference evidence="2" key="1">
    <citation type="journal article" date="2022" name="bioRxiv">
        <title>Sequencing and chromosome-scale assembly of the giantPleurodeles waltlgenome.</title>
        <authorList>
            <person name="Brown T."/>
            <person name="Elewa A."/>
            <person name="Iarovenko S."/>
            <person name="Subramanian E."/>
            <person name="Araus A.J."/>
            <person name="Petzold A."/>
            <person name="Susuki M."/>
            <person name="Suzuki K.-i.T."/>
            <person name="Hayashi T."/>
            <person name="Toyoda A."/>
            <person name="Oliveira C."/>
            <person name="Osipova E."/>
            <person name="Leigh N.D."/>
            <person name="Simon A."/>
            <person name="Yun M.H."/>
        </authorList>
    </citation>
    <scope>NUCLEOTIDE SEQUENCE</scope>
    <source>
        <strain evidence="2">20211129_DDA</strain>
        <tissue evidence="2">Liver</tissue>
    </source>
</reference>
<protein>
    <submittedName>
        <fullName evidence="2">Uncharacterized protein</fullName>
    </submittedName>
</protein>
<evidence type="ECO:0000313" key="2">
    <source>
        <dbReference type="EMBL" id="KAJ1155532.1"/>
    </source>
</evidence>
<organism evidence="2 3">
    <name type="scientific">Pleurodeles waltl</name>
    <name type="common">Iberian ribbed newt</name>
    <dbReference type="NCBI Taxonomy" id="8319"/>
    <lineage>
        <taxon>Eukaryota</taxon>
        <taxon>Metazoa</taxon>
        <taxon>Chordata</taxon>
        <taxon>Craniata</taxon>
        <taxon>Vertebrata</taxon>
        <taxon>Euteleostomi</taxon>
        <taxon>Amphibia</taxon>
        <taxon>Batrachia</taxon>
        <taxon>Caudata</taxon>
        <taxon>Salamandroidea</taxon>
        <taxon>Salamandridae</taxon>
        <taxon>Pleurodelinae</taxon>
        <taxon>Pleurodeles</taxon>
    </lineage>
</organism>
<accession>A0AAV7RSH8</accession>
<proteinExistence type="predicted"/>
<comment type="caution">
    <text evidence="2">The sequence shown here is derived from an EMBL/GenBank/DDBJ whole genome shotgun (WGS) entry which is preliminary data.</text>
</comment>
<evidence type="ECO:0000313" key="3">
    <source>
        <dbReference type="Proteomes" id="UP001066276"/>
    </source>
</evidence>
<name>A0AAV7RSH8_PLEWA</name>
<feature type="region of interest" description="Disordered" evidence="1">
    <location>
        <begin position="18"/>
        <end position="41"/>
    </location>
</feature>
<dbReference type="EMBL" id="JANPWB010000009">
    <property type="protein sequence ID" value="KAJ1155532.1"/>
    <property type="molecule type" value="Genomic_DNA"/>
</dbReference>
<gene>
    <name evidence="2" type="ORF">NDU88_008261</name>
</gene>
<evidence type="ECO:0000256" key="1">
    <source>
        <dbReference type="SAM" id="MobiDB-lite"/>
    </source>
</evidence>